<comment type="caution">
    <text evidence="2">The sequence shown here is derived from an EMBL/GenBank/DDBJ whole genome shotgun (WGS) entry which is preliminary data.</text>
</comment>
<dbReference type="Gene3D" id="3.30.1460.30">
    <property type="entry name" value="YgaC/TfoX-N like chaperone"/>
    <property type="match status" value="1"/>
</dbReference>
<evidence type="ECO:0000259" key="1">
    <source>
        <dbReference type="Pfam" id="PF04993"/>
    </source>
</evidence>
<dbReference type="Proteomes" id="UP000295198">
    <property type="component" value="Unassembled WGS sequence"/>
</dbReference>
<dbReference type="InterPro" id="IPR007076">
    <property type="entry name" value="TfoX_N"/>
</dbReference>
<dbReference type="SUPFAM" id="SSF159894">
    <property type="entry name" value="YgaC/TfoX-N like"/>
    <property type="match status" value="1"/>
</dbReference>
<sequence length="113" mass="12083">MAYDEGLAQRVRGELAGEPGLTEKKMFGGLGFMLEGNMAVAASSQGGLLLRVPPERTGDLAAEPHAGPFEMRGKAMDGWLRVDADGVASDEDLRRWVAIGVEHVRTLPPKPPT</sequence>
<reference evidence="2 3" key="1">
    <citation type="submission" date="2019-01" db="EMBL/GenBank/DDBJ databases">
        <title>Nocardioides guangzhouensis sp. nov., an actinobacterium isolated from soil.</title>
        <authorList>
            <person name="Fu Y."/>
            <person name="Cai Y."/>
            <person name="Lin Z."/>
            <person name="Chen P."/>
        </authorList>
    </citation>
    <scope>NUCLEOTIDE SEQUENCE [LARGE SCALE GENOMIC DNA]</scope>
    <source>
        <strain evidence="2 3">130</strain>
    </source>
</reference>
<dbReference type="EMBL" id="SDKM01000045">
    <property type="protein sequence ID" value="RYP82567.1"/>
    <property type="molecule type" value="Genomic_DNA"/>
</dbReference>
<accession>A0A4Q4Z4C2</accession>
<dbReference type="OrthoDB" id="214902at2"/>
<dbReference type="AlphaFoldDB" id="A0A4Q4Z4C2"/>
<feature type="domain" description="TfoX N-terminal" evidence="1">
    <location>
        <begin position="17"/>
        <end position="102"/>
    </location>
</feature>
<proteinExistence type="predicted"/>
<dbReference type="RefSeq" id="WP_134720536.1">
    <property type="nucleotide sequence ID" value="NZ_SDKM01000045.1"/>
</dbReference>
<dbReference type="Pfam" id="PF04993">
    <property type="entry name" value="TfoX_N"/>
    <property type="match status" value="1"/>
</dbReference>
<protein>
    <submittedName>
        <fullName evidence="2">TfoX family protein</fullName>
    </submittedName>
</protein>
<organism evidence="2 3">
    <name type="scientific">Nocardioides guangzhouensis</name>
    <dbReference type="NCBI Taxonomy" id="2497878"/>
    <lineage>
        <taxon>Bacteria</taxon>
        <taxon>Bacillati</taxon>
        <taxon>Actinomycetota</taxon>
        <taxon>Actinomycetes</taxon>
        <taxon>Propionibacteriales</taxon>
        <taxon>Nocardioidaceae</taxon>
        <taxon>Nocardioides</taxon>
    </lineage>
</organism>
<evidence type="ECO:0000313" key="2">
    <source>
        <dbReference type="EMBL" id="RYP82567.1"/>
    </source>
</evidence>
<evidence type="ECO:0000313" key="3">
    <source>
        <dbReference type="Proteomes" id="UP000295198"/>
    </source>
</evidence>
<name>A0A4Q4Z4C2_9ACTN</name>
<keyword evidence="3" id="KW-1185">Reference proteome</keyword>
<gene>
    <name evidence="2" type="ORF">EKO23_21520</name>
</gene>